<dbReference type="Proteomes" id="UP001177003">
    <property type="component" value="Chromosome 9"/>
</dbReference>
<keyword evidence="2" id="KW-1185">Reference proteome</keyword>
<protein>
    <submittedName>
        <fullName evidence="1">Uncharacterized protein</fullName>
    </submittedName>
</protein>
<evidence type="ECO:0000313" key="2">
    <source>
        <dbReference type="Proteomes" id="UP001177003"/>
    </source>
</evidence>
<proteinExistence type="predicted"/>
<name>A0AA36ENV2_LACSI</name>
<sequence length="393" mass="45098">MVESILERFTKEHVANASTMTKEISDSADVCKSLTKKVEKLTADTIEFMEDYKNTYNSNIVTTNKAIQNDLAMENKIMDALAIKEEKCKVLETQLHYTEKQVDDLQSEKAVTRSCISNVTGLLSNIIETREPMNSITGEKCGSKVQSNEPPKAPVNPLVIKKETKCKEKLFNDEPIIDDEGDKDPDEAKLKRHKAREAELDEHACIVREAEEKEKAKKEAQVTLKIRMMLFPKWTLKRIQNEVVDLPGQCWLDPVASFDVQNSQDSQLDLPLALKAFRYRAFVKFVDALLTDSKAGQMLFAFYLKHMKPQHENWSIHKIIAVKVTRLIETESFSNEKFKVGRGSSCQAYEFTLADLPCLNPHDWIVLYNMLLRAKEKYRPLMILLQLMIKSYI</sequence>
<dbReference type="AlphaFoldDB" id="A0AA36ENV2"/>
<dbReference type="EMBL" id="OX465085">
    <property type="protein sequence ID" value="CAI9302398.1"/>
    <property type="molecule type" value="Genomic_DNA"/>
</dbReference>
<evidence type="ECO:0000313" key="1">
    <source>
        <dbReference type="EMBL" id="CAI9302398.1"/>
    </source>
</evidence>
<organism evidence="1 2">
    <name type="scientific">Lactuca saligna</name>
    <name type="common">Willowleaf lettuce</name>
    <dbReference type="NCBI Taxonomy" id="75948"/>
    <lineage>
        <taxon>Eukaryota</taxon>
        <taxon>Viridiplantae</taxon>
        <taxon>Streptophyta</taxon>
        <taxon>Embryophyta</taxon>
        <taxon>Tracheophyta</taxon>
        <taxon>Spermatophyta</taxon>
        <taxon>Magnoliopsida</taxon>
        <taxon>eudicotyledons</taxon>
        <taxon>Gunneridae</taxon>
        <taxon>Pentapetalae</taxon>
        <taxon>asterids</taxon>
        <taxon>campanulids</taxon>
        <taxon>Asterales</taxon>
        <taxon>Asteraceae</taxon>
        <taxon>Cichorioideae</taxon>
        <taxon>Cichorieae</taxon>
        <taxon>Lactucinae</taxon>
        <taxon>Lactuca</taxon>
    </lineage>
</organism>
<reference evidence="1" key="1">
    <citation type="submission" date="2023-04" db="EMBL/GenBank/DDBJ databases">
        <authorList>
            <person name="Vijverberg K."/>
            <person name="Xiong W."/>
            <person name="Schranz E."/>
        </authorList>
    </citation>
    <scope>NUCLEOTIDE SEQUENCE</scope>
</reference>
<gene>
    <name evidence="1" type="ORF">LSALG_LOCUS40889</name>
</gene>
<accession>A0AA36ENV2</accession>